<comment type="caution">
    <text evidence="1">The sequence shown here is derived from an EMBL/GenBank/DDBJ whole genome shotgun (WGS) entry which is preliminary data.</text>
</comment>
<protein>
    <recommendedName>
        <fullName evidence="3">DUF5602 domain-containing protein</fullName>
    </recommendedName>
</protein>
<reference evidence="2" key="1">
    <citation type="journal article" date="2019" name="Int. J. Syst. Evol. Microbiol.">
        <title>The Global Catalogue of Microorganisms (GCM) 10K type strain sequencing project: providing services to taxonomists for standard genome sequencing and annotation.</title>
        <authorList>
            <consortium name="The Broad Institute Genomics Platform"/>
            <consortium name="The Broad Institute Genome Sequencing Center for Infectious Disease"/>
            <person name="Wu L."/>
            <person name="Ma J."/>
        </authorList>
    </citation>
    <scope>NUCLEOTIDE SEQUENCE [LARGE SCALE GENOMIC DNA]</scope>
    <source>
        <strain evidence="2">CGMCC 1.15809</strain>
    </source>
</reference>
<evidence type="ECO:0000313" key="1">
    <source>
        <dbReference type="EMBL" id="MFC5891600.1"/>
    </source>
</evidence>
<name>A0ABW1FBP4_9ACTN</name>
<accession>A0ABW1FBP4</accession>
<organism evidence="1 2">
    <name type="scientific">Streptomyces ramulosus</name>
    <dbReference type="NCBI Taxonomy" id="47762"/>
    <lineage>
        <taxon>Bacteria</taxon>
        <taxon>Bacillati</taxon>
        <taxon>Actinomycetota</taxon>
        <taxon>Actinomycetes</taxon>
        <taxon>Kitasatosporales</taxon>
        <taxon>Streptomycetaceae</taxon>
        <taxon>Streptomyces</taxon>
    </lineage>
</organism>
<proteinExistence type="predicted"/>
<evidence type="ECO:0000313" key="2">
    <source>
        <dbReference type="Proteomes" id="UP001596241"/>
    </source>
</evidence>
<dbReference type="Proteomes" id="UP001596241">
    <property type="component" value="Unassembled WGS sequence"/>
</dbReference>
<dbReference type="EMBL" id="JBHSPW010000001">
    <property type="protein sequence ID" value="MFC5891600.1"/>
    <property type="molecule type" value="Genomic_DNA"/>
</dbReference>
<gene>
    <name evidence="1" type="ORF">ACFP3M_01985</name>
</gene>
<evidence type="ECO:0008006" key="3">
    <source>
        <dbReference type="Google" id="ProtNLM"/>
    </source>
</evidence>
<dbReference type="RefSeq" id="WP_345081391.1">
    <property type="nucleotide sequence ID" value="NZ_BAAAWG010000006.1"/>
</dbReference>
<keyword evidence="2" id="KW-1185">Reference proteome</keyword>
<sequence>MKISGRRARWSLLGLACGTTALIGLAPMVSALGTPATGPATRAAGAGAAEDGGDLPALTLFNKVSLGDGFVQTLYATDDTNHPKVLAVKVDAAAMKTLPTTPTNDGQTCFDKDNNGIDLETDCASGHERDLWFPKLPGLPFQWMMFDWQRNGHGPSHVFDKPHFDFHFFMQDFTERNKIRTGPCNLVINCDDEKTAMKPVPEQFMPPGWGMPGAAGRMGNHIIDPNAAPANGGPFTQAFAYGTWDGHVTYWEPVVNKDWITTEKPAKACQPITQAPEVETTGYYPTQMCTRYSTAGDVTFTLENFTSRTAPDNA</sequence>